<feature type="compositionally biased region" description="Polar residues" evidence="1">
    <location>
        <begin position="46"/>
        <end position="55"/>
    </location>
</feature>
<accession>A0A1B6G8U1</accession>
<feature type="region of interest" description="Disordered" evidence="1">
    <location>
        <begin position="1"/>
        <end position="59"/>
    </location>
</feature>
<dbReference type="AlphaFoldDB" id="A0A1B6G8U1"/>
<feature type="non-terminal residue" evidence="2">
    <location>
        <position position="210"/>
    </location>
</feature>
<reference evidence="2" key="1">
    <citation type="submission" date="2015-11" db="EMBL/GenBank/DDBJ databases">
        <title>De novo transcriptome assembly of four potential Pierce s Disease insect vectors from Arizona vineyards.</title>
        <authorList>
            <person name="Tassone E.E."/>
        </authorList>
    </citation>
    <scope>NUCLEOTIDE SEQUENCE</scope>
</reference>
<proteinExistence type="predicted"/>
<dbReference type="EMBL" id="GECZ01010919">
    <property type="protein sequence ID" value="JAS58850.1"/>
    <property type="molecule type" value="Transcribed_RNA"/>
</dbReference>
<feature type="compositionally biased region" description="Basic and acidic residues" evidence="1">
    <location>
        <begin position="132"/>
        <end position="147"/>
    </location>
</feature>
<feature type="compositionally biased region" description="Basic and acidic residues" evidence="1">
    <location>
        <begin position="33"/>
        <end position="45"/>
    </location>
</feature>
<name>A0A1B6G8U1_9HEMI</name>
<feature type="non-terminal residue" evidence="2">
    <location>
        <position position="1"/>
    </location>
</feature>
<organism evidence="2">
    <name type="scientific">Cuerna arida</name>
    <dbReference type="NCBI Taxonomy" id="1464854"/>
    <lineage>
        <taxon>Eukaryota</taxon>
        <taxon>Metazoa</taxon>
        <taxon>Ecdysozoa</taxon>
        <taxon>Arthropoda</taxon>
        <taxon>Hexapoda</taxon>
        <taxon>Insecta</taxon>
        <taxon>Pterygota</taxon>
        <taxon>Neoptera</taxon>
        <taxon>Paraneoptera</taxon>
        <taxon>Hemiptera</taxon>
        <taxon>Auchenorrhyncha</taxon>
        <taxon>Membracoidea</taxon>
        <taxon>Cicadellidae</taxon>
        <taxon>Cicadellinae</taxon>
        <taxon>Proconiini</taxon>
        <taxon>Cuerna</taxon>
    </lineage>
</organism>
<protein>
    <submittedName>
        <fullName evidence="2">Uncharacterized protein</fullName>
    </submittedName>
</protein>
<feature type="compositionally biased region" description="Basic and acidic residues" evidence="1">
    <location>
        <begin position="1"/>
        <end position="25"/>
    </location>
</feature>
<evidence type="ECO:0000313" key="2">
    <source>
        <dbReference type="EMBL" id="JAS58850.1"/>
    </source>
</evidence>
<feature type="region of interest" description="Disordered" evidence="1">
    <location>
        <begin position="111"/>
        <end position="147"/>
    </location>
</feature>
<gene>
    <name evidence="2" type="ORF">g.8905</name>
</gene>
<evidence type="ECO:0000256" key="1">
    <source>
        <dbReference type="SAM" id="MobiDB-lite"/>
    </source>
</evidence>
<sequence>EHSISETTEHVISKTTEHTVSETTEHSVSGNNEHTEDLSNEDKNQLSETSITDSLASIKEQIPFVKSASKNVIETNEEMEIQISTSNISEKADSTILLSGLSDEEIKMPQKHNAEIQPDSSSQENIEFSEVTSEKEQSHEEKNNPEKVDVCLSKSQLGMTAEPHLVKVKEFLNEENIILNKSDVTKIEESTEFEMVSKSDRLFPEETNTV</sequence>